<evidence type="ECO:0000313" key="2">
    <source>
        <dbReference type="Proteomes" id="UP000499080"/>
    </source>
</evidence>
<organism evidence="1 2">
    <name type="scientific">Araneus ventricosus</name>
    <name type="common">Orbweaver spider</name>
    <name type="synonym">Epeira ventricosa</name>
    <dbReference type="NCBI Taxonomy" id="182803"/>
    <lineage>
        <taxon>Eukaryota</taxon>
        <taxon>Metazoa</taxon>
        <taxon>Ecdysozoa</taxon>
        <taxon>Arthropoda</taxon>
        <taxon>Chelicerata</taxon>
        <taxon>Arachnida</taxon>
        <taxon>Araneae</taxon>
        <taxon>Araneomorphae</taxon>
        <taxon>Entelegynae</taxon>
        <taxon>Araneoidea</taxon>
        <taxon>Araneidae</taxon>
        <taxon>Araneus</taxon>
    </lineage>
</organism>
<dbReference type="AlphaFoldDB" id="A0A4Y2B102"/>
<keyword evidence="2" id="KW-1185">Reference proteome</keyword>
<dbReference type="Proteomes" id="UP000499080">
    <property type="component" value="Unassembled WGS sequence"/>
</dbReference>
<sequence>MESGFEPGSLCPPKLGLITKPLWPPASASTPHKVFLQSNRGRGRCGLVAASRLRHRRMQDSKHDSKENLLYMRACCTLNQMLWSDVLPLVSCGSLKRRCHPRHLTTVQNYEVCPKIALVFL</sequence>
<gene>
    <name evidence="1" type="ORF">AVEN_193197_1</name>
</gene>
<comment type="caution">
    <text evidence="1">The sequence shown here is derived from an EMBL/GenBank/DDBJ whole genome shotgun (WGS) entry which is preliminary data.</text>
</comment>
<accession>A0A4Y2B102</accession>
<proteinExistence type="predicted"/>
<reference evidence="1 2" key="1">
    <citation type="journal article" date="2019" name="Sci. Rep.">
        <title>Orb-weaving spider Araneus ventricosus genome elucidates the spidroin gene catalogue.</title>
        <authorList>
            <person name="Kono N."/>
            <person name="Nakamura H."/>
            <person name="Ohtoshi R."/>
            <person name="Moran D.A.P."/>
            <person name="Shinohara A."/>
            <person name="Yoshida Y."/>
            <person name="Fujiwara M."/>
            <person name="Mori M."/>
            <person name="Tomita M."/>
            <person name="Arakawa K."/>
        </authorList>
    </citation>
    <scope>NUCLEOTIDE SEQUENCE [LARGE SCALE GENOMIC DNA]</scope>
</reference>
<name>A0A4Y2B102_ARAVE</name>
<evidence type="ECO:0000313" key="1">
    <source>
        <dbReference type="EMBL" id="GBL85753.1"/>
    </source>
</evidence>
<protein>
    <submittedName>
        <fullName evidence="1">Uncharacterized protein</fullName>
    </submittedName>
</protein>
<dbReference type="EMBL" id="BGPR01000044">
    <property type="protein sequence ID" value="GBL85753.1"/>
    <property type="molecule type" value="Genomic_DNA"/>
</dbReference>